<dbReference type="OrthoDB" id="1120508at2"/>
<sequence length="114" mass="12679">MSIDVKTLMEKVNTAIKDVSTLEVATLTNANDNKFDLTNGSNKNVFEAIRKNITQSDLVAYTRFELDGDAVNFVNNKEELTALVEDHSILVESALETRKTLFNTVVSTVKNVIK</sequence>
<keyword evidence="2" id="KW-1185">Reference proteome</keyword>
<dbReference type="RefSeq" id="WP_120241332.1">
    <property type="nucleotide sequence ID" value="NZ_RAPQ01000011.1"/>
</dbReference>
<dbReference type="EMBL" id="RAPQ01000011">
    <property type="protein sequence ID" value="RKD98757.1"/>
    <property type="molecule type" value="Genomic_DNA"/>
</dbReference>
<reference evidence="1 2" key="1">
    <citation type="submission" date="2018-09" db="EMBL/GenBank/DDBJ databases">
        <title>Genomic Encyclopedia of Archaeal and Bacterial Type Strains, Phase II (KMG-II): from individual species to whole genera.</title>
        <authorList>
            <person name="Goeker M."/>
        </authorList>
    </citation>
    <scope>NUCLEOTIDE SEQUENCE [LARGE SCALE GENOMIC DNA]</scope>
    <source>
        <strain evidence="1 2">DSM 21950</strain>
    </source>
</reference>
<comment type="caution">
    <text evidence="1">The sequence shown here is derived from an EMBL/GenBank/DDBJ whole genome shotgun (WGS) entry which is preliminary data.</text>
</comment>
<gene>
    <name evidence="1" type="ORF">BXY64_3620</name>
</gene>
<proteinExistence type="predicted"/>
<dbReference type="AlphaFoldDB" id="A0A419WTJ8"/>
<evidence type="ECO:0000313" key="2">
    <source>
        <dbReference type="Proteomes" id="UP000284531"/>
    </source>
</evidence>
<protein>
    <submittedName>
        <fullName evidence="1">Uncharacterized protein</fullName>
    </submittedName>
</protein>
<organism evidence="1 2">
    <name type="scientific">Marinifilum flexuosum</name>
    <dbReference type="NCBI Taxonomy" id="1117708"/>
    <lineage>
        <taxon>Bacteria</taxon>
        <taxon>Pseudomonadati</taxon>
        <taxon>Bacteroidota</taxon>
        <taxon>Bacteroidia</taxon>
        <taxon>Marinilabiliales</taxon>
        <taxon>Marinifilaceae</taxon>
    </lineage>
</organism>
<accession>A0A419WTJ8</accession>
<dbReference type="Proteomes" id="UP000284531">
    <property type="component" value="Unassembled WGS sequence"/>
</dbReference>
<evidence type="ECO:0000313" key="1">
    <source>
        <dbReference type="EMBL" id="RKD98757.1"/>
    </source>
</evidence>
<name>A0A419WTJ8_9BACT</name>